<proteinExistence type="predicted"/>
<dbReference type="GO" id="GO:0008233">
    <property type="term" value="F:peptidase activity"/>
    <property type="evidence" value="ECO:0007669"/>
    <property type="project" value="UniProtKB-KW"/>
</dbReference>
<feature type="transmembrane region" description="Helical" evidence="1">
    <location>
        <begin position="70"/>
        <end position="93"/>
    </location>
</feature>
<gene>
    <name evidence="2" type="ORF">FHW16_001287</name>
</gene>
<dbReference type="Proteomes" id="UP000549052">
    <property type="component" value="Unassembled WGS sequence"/>
</dbReference>
<accession>A0A839EH42</accession>
<evidence type="ECO:0000256" key="1">
    <source>
        <dbReference type="SAM" id="Phobius"/>
    </source>
</evidence>
<reference evidence="2 3" key="1">
    <citation type="submission" date="2020-07" db="EMBL/GenBank/DDBJ databases">
        <title>Genomic Encyclopedia of Type Strains, Phase IV (KMG-V): Genome sequencing to study the core and pangenomes of soil and plant-associated prokaryotes.</title>
        <authorList>
            <person name="Whitman W."/>
        </authorList>
    </citation>
    <scope>NUCLEOTIDE SEQUENCE [LARGE SCALE GENOMIC DNA]</scope>
    <source>
        <strain evidence="2 3">AN3</strain>
    </source>
</reference>
<comment type="caution">
    <text evidence="2">The sequence shown here is derived from an EMBL/GenBank/DDBJ whole genome shotgun (WGS) entry which is preliminary data.</text>
</comment>
<sequence length="107" mass="11963">MIRPVLRLLAYIALAMAIIAAVLDAARSVGASHLVTTSLQESWQSLSASSLSLVEAYFKAHFYPVLWDPMMLWVLEAPTFVIFAILAFLLYALGYRRESRVGRFAAR</sequence>
<organism evidence="2 3">
    <name type="scientific">Phyllobacterium myrsinacearum</name>
    <dbReference type="NCBI Taxonomy" id="28101"/>
    <lineage>
        <taxon>Bacteria</taxon>
        <taxon>Pseudomonadati</taxon>
        <taxon>Pseudomonadota</taxon>
        <taxon>Alphaproteobacteria</taxon>
        <taxon>Hyphomicrobiales</taxon>
        <taxon>Phyllobacteriaceae</taxon>
        <taxon>Phyllobacterium</taxon>
    </lineage>
</organism>
<keyword evidence="1" id="KW-1133">Transmembrane helix</keyword>
<dbReference type="GO" id="GO:0006508">
    <property type="term" value="P:proteolysis"/>
    <property type="evidence" value="ECO:0007669"/>
    <property type="project" value="UniProtKB-KW"/>
</dbReference>
<dbReference type="RefSeq" id="WP_182548254.1">
    <property type="nucleotide sequence ID" value="NZ_JACGXN010000001.1"/>
</dbReference>
<keyword evidence="2" id="KW-0645">Protease</keyword>
<evidence type="ECO:0000313" key="2">
    <source>
        <dbReference type="EMBL" id="MBA8877605.1"/>
    </source>
</evidence>
<keyword evidence="3" id="KW-1185">Reference proteome</keyword>
<protein>
    <submittedName>
        <fullName evidence="2">Membrane protein implicated in regulation of membrane protease activity</fullName>
    </submittedName>
</protein>
<dbReference type="EMBL" id="JACGXN010000001">
    <property type="protein sequence ID" value="MBA8877605.1"/>
    <property type="molecule type" value="Genomic_DNA"/>
</dbReference>
<keyword evidence="1" id="KW-0812">Transmembrane</keyword>
<keyword evidence="1" id="KW-0472">Membrane</keyword>
<evidence type="ECO:0000313" key="3">
    <source>
        <dbReference type="Proteomes" id="UP000549052"/>
    </source>
</evidence>
<dbReference type="AlphaFoldDB" id="A0A839EH42"/>
<name>A0A839EH42_9HYPH</name>
<keyword evidence="2" id="KW-0378">Hydrolase</keyword>